<dbReference type="InterPro" id="IPR000847">
    <property type="entry name" value="LysR_HTH_N"/>
</dbReference>
<gene>
    <name evidence="6" type="ORF">KFK14_07040</name>
</gene>
<accession>A0A975Q2S5</accession>
<evidence type="ECO:0000256" key="1">
    <source>
        <dbReference type="ARBA" id="ARBA00009437"/>
    </source>
</evidence>
<keyword evidence="7" id="KW-1185">Reference proteome</keyword>
<dbReference type="Pfam" id="PF03466">
    <property type="entry name" value="LysR_substrate"/>
    <property type="match status" value="1"/>
</dbReference>
<dbReference type="InterPro" id="IPR036388">
    <property type="entry name" value="WH-like_DNA-bd_sf"/>
</dbReference>
<evidence type="ECO:0000313" key="7">
    <source>
        <dbReference type="Proteomes" id="UP000681425"/>
    </source>
</evidence>
<comment type="similarity">
    <text evidence="1">Belongs to the LysR transcriptional regulatory family.</text>
</comment>
<dbReference type="Proteomes" id="UP000681425">
    <property type="component" value="Chromosome"/>
</dbReference>
<keyword evidence="4" id="KW-0804">Transcription</keyword>
<dbReference type="InterPro" id="IPR050389">
    <property type="entry name" value="LysR-type_TF"/>
</dbReference>
<evidence type="ECO:0000256" key="3">
    <source>
        <dbReference type="ARBA" id="ARBA00023125"/>
    </source>
</evidence>
<dbReference type="RefSeq" id="WP_212610371.1">
    <property type="nucleotide sequence ID" value="NZ_CP073910.1"/>
</dbReference>
<organism evidence="6 7">
    <name type="scientific">Sphingobium phenoxybenzoativorans</name>
    <dbReference type="NCBI Taxonomy" id="1592790"/>
    <lineage>
        <taxon>Bacteria</taxon>
        <taxon>Pseudomonadati</taxon>
        <taxon>Pseudomonadota</taxon>
        <taxon>Alphaproteobacteria</taxon>
        <taxon>Sphingomonadales</taxon>
        <taxon>Sphingomonadaceae</taxon>
        <taxon>Sphingobium</taxon>
    </lineage>
</organism>
<sequence length="328" mass="36707">MRNLRDPGKSLRAINLNLLPVLGELLRQRSVTKAAESLNLTQSGVSEALGRLRTQFHDELLVRVGRKMVPTALALALAPRLDELLGDLDKLLRPATFEPAAVEREFVIATGDTIILALGDQLITRLSTLAPRTTIQFISIQYVTRRDLEEGKVDFIIIPRGVIPPSAFDEEGLDWMKIYREEWVCITKRDHPRLKGELSLESLNSLPSIACRFDDSSYLHGALPGRTNPDQLRVSQFTLLPLLVAQSDAVALVQRHVAKWFADHIPIDVFELPIPFPQLDVCAFWSAVQRNDPMHQWLREQVAEIVQTGDSPWLPSVAIPTAGVSHTE</sequence>
<dbReference type="Pfam" id="PF00126">
    <property type="entry name" value="HTH_1"/>
    <property type="match status" value="1"/>
</dbReference>
<dbReference type="PANTHER" id="PTHR30118:SF15">
    <property type="entry name" value="TRANSCRIPTIONAL REGULATORY PROTEIN"/>
    <property type="match status" value="1"/>
</dbReference>
<dbReference type="InterPro" id="IPR036390">
    <property type="entry name" value="WH_DNA-bd_sf"/>
</dbReference>
<dbReference type="CDD" id="cd08417">
    <property type="entry name" value="PBP2_Nitroaromatics_like"/>
    <property type="match status" value="1"/>
</dbReference>
<dbReference type="InterPro" id="IPR037402">
    <property type="entry name" value="YidZ_PBP2"/>
</dbReference>
<dbReference type="SUPFAM" id="SSF46785">
    <property type="entry name" value="Winged helix' DNA-binding domain"/>
    <property type="match status" value="1"/>
</dbReference>
<dbReference type="SUPFAM" id="SSF53850">
    <property type="entry name" value="Periplasmic binding protein-like II"/>
    <property type="match status" value="1"/>
</dbReference>
<evidence type="ECO:0000256" key="2">
    <source>
        <dbReference type="ARBA" id="ARBA00023015"/>
    </source>
</evidence>
<dbReference type="GO" id="GO:0003677">
    <property type="term" value="F:DNA binding"/>
    <property type="evidence" value="ECO:0007669"/>
    <property type="project" value="UniProtKB-KW"/>
</dbReference>
<evidence type="ECO:0000256" key="4">
    <source>
        <dbReference type="ARBA" id="ARBA00023163"/>
    </source>
</evidence>
<dbReference type="Gene3D" id="1.10.10.10">
    <property type="entry name" value="Winged helix-like DNA-binding domain superfamily/Winged helix DNA-binding domain"/>
    <property type="match status" value="1"/>
</dbReference>
<evidence type="ECO:0000313" key="6">
    <source>
        <dbReference type="EMBL" id="QUT07164.1"/>
    </source>
</evidence>
<dbReference type="PANTHER" id="PTHR30118">
    <property type="entry name" value="HTH-TYPE TRANSCRIPTIONAL REGULATOR LEUO-RELATED"/>
    <property type="match status" value="1"/>
</dbReference>
<reference evidence="6" key="1">
    <citation type="submission" date="2021-04" db="EMBL/GenBank/DDBJ databases">
        <title>Isolation of p-tert-butylphenol degrading bacteria Sphingobium phenoxybenzoativorans Tas13 from active sludge.</title>
        <authorList>
            <person name="Li Y."/>
        </authorList>
    </citation>
    <scope>NUCLEOTIDE SEQUENCE</scope>
    <source>
        <strain evidence="6">Tas13</strain>
    </source>
</reference>
<name>A0A975Q2S5_9SPHN</name>
<dbReference type="AlphaFoldDB" id="A0A975Q2S5"/>
<keyword evidence="2" id="KW-0805">Transcription regulation</keyword>
<evidence type="ECO:0000259" key="5">
    <source>
        <dbReference type="PROSITE" id="PS50931"/>
    </source>
</evidence>
<dbReference type="InterPro" id="IPR005119">
    <property type="entry name" value="LysR_subst-bd"/>
</dbReference>
<protein>
    <submittedName>
        <fullName evidence="6">LysR family transcriptional regulator</fullName>
    </submittedName>
</protein>
<dbReference type="PROSITE" id="PS50931">
    <property type="entry name" value="HTH_LYSR"/>
    <property type="match status" value="1"/>
</dbReference>
<keyword evidence="3" id="KW-0238">DNA-binding</keyword>
<dbReference type="KEGG" id="spph:KFK14_07040"/>
<dbReference type="GO" id="GO:0003700">
    <property type="term" value="F:DNA-binding transcription factor activity"/>
    <property type="evidence" value="ECO:0007669"/>
    <property type="project" value="InterPro"/>
</dbReference>
<feature type="domain" description="HTH lysR-type" evidence="5">
    <location>
        <begin position="14"/>
        <end position="71"/>
    </location>
</feature>
<dbReference type="EMBL" id="CP073910">
    <property type="protein sequence ID" value="QUT07164.1"/>
    <property type="molecule type" value="Genomic_DNA"/>
</dbReference>
<proteinExistence type="inferred from homology"/>
<dbReference type="PRINTS" id="PR00039">
    <property type="entry name" value="HTHLYSR"/>
</dbReference>
<dbReference type="Gene3D" id="3.40.190.10">
    <property type="entry name" value="Periplasmic binding protein-like II"/>
    <property type="match status" value="2"/>
</dbReference>